<dbReference type="PRINTS" id="PR00811">
    <property type="entry name" value="BCTERIALGSPD"/>
</dbReference>
<dbReference type="SUPFAM" id="SSF48452">
    <property type="entry name" value="TPR-like"/>
    <property type="match status" value="1"/>
</dbReference>
<dbReference type="Gene3D" id="1.25.40.10">
    <property type="entry name" value="Tetratricopeptide repeat domain"/>
    <property type="match status" value="1"/>
</dbReference>
<dbReference type="InterPro" id="IPR050810">
    <property type="entry name" value="Bact_Secretion_Sys_Channel"/>
</dbReference>
<feature type="region of interest" description="Disordered" evidence="2">
    <location>
        <begin position="646"/>
        <end position="666"/>
    </location>
</feature>
<gene>
    <name evidence="6" type="ORF">ACPOL_5423</name>
</gene>
<evidence type="ECO:0000313" key="6">
    <source>
        <dbReference type="EMBL" id="AXC14671.1"/>
    </source>
</evidence>
<dbReference type="SUPFAM" id="SSF49384">
    <property type="entry name" value="Carbohydrate-binding domain"/>
    <property type="match status" value="1"/>
</dbReference>
<dbReference type="InterPro" id="IPR019734">
    <property type="entry name" value="TPR_rpt"/>
</dbReference>
<dbReference type="InterPro" id="IPR011990">
    <property type="entry name" value="TPR-like_helical_dom_sf"/>
</dbReference>
<evidence type="ECO:0000256" key="3">
    <source>
        <dbReference type="SAM" id="Phobius"/>
    </source>
</evidence>
<feature type="domain" description="Cohesin" evidence="5">
    <location>
        <begin position="700"/>
        <end position="795"/>
    </location>
</feature>
<feature type="domain" description="Type II/III secretion system secretin-like" evidence="4">
    <location>
        <begin position="447"/>
        <end position="617"/>
    </location>
</feature>
<evidence type="ECO:0000256" key="1">
    <source>
        <dbReference type="RuleBase" id="RU004003"/>
    </source>
</evidence>
<evidence type="ECO:0000313" key="7">
    <source>
        <dbReference type="Proteomes" id="UP000253606"/>
    </source>
</evidence>
<dbReference type="Pfam" id="PF00263">
    <property type="entry name" value="Secretin"/>
    <property type="match status" value="1"/>
</dbReference>
<dbReference type="InterPro" id="IPR002102">
    <property type="entry name" value="Cohesin_dom"/>
</dbReference>
<name>A0A2Z5G6E3_9BACT</name>
<dbReference type="Pfam" id="PF00963">
    <property type="entry name" value="Cohesin"/>
    <property type="match status" value="1"/>
</dbReference>
<dbReference type="Proteomes" id="UP000253606">
    <property type="component" value="Chromosome"/>
</dbReference>
<dbReference type="GO" id="GO:0030246">
    <property type="term" value="F:carbohydrate binding"/>
    <property type="evidence" value="ECO:0007669"/>
    <property type="project" value="InterPro"/>
</dbReference>
<organism evidence="6 7">
    <name type="scientific">Acidisarcina polymorpha</name>
    <dbReference type="NCBI Taxonomy" id="2211140"/>
    <lineage>
        <taxon>Bacteria</taxon>
        <taxon>Pseudomonadati</taxon>
        <taxon>Acidobacteriota</taxon>
        <taxon>Terriglobia</taxon>
        <taxon>Terriglobales</taxon>
        <taxon>Acidobacteriaceae</taxon>
        <taxon>Acidisarcina</taxon>
    </lineage>
</organism>
<evidence type="ECO:0000259" key="4">
    <source>
        <dbReference type="Pfam" id="PF00263"/>
    </source>
</evidence>
<dbReference type="EMBL" id="CP030840">
    <property type="protein sequence ID" value="AXC14671.1"/>
    <property type="molecule type" value="Genomic_DNA"/>
</dbReference>
<comment type="similarity">
    <text evidence="1">Belongs to the bacterial secretin family.</text>
</comment>
<dbReference type="GO" id="GO:0000272">
    <property type="term" value="P:polysaccharide catabolic process"/>
    <property type="evidence" value="ECO:0007669"/>
    <property type="project" value="InterPro"/>
</dbReference>
<dbReference type="KEGG" id="abas:ACPOL_5423"/>
<keyword evidence="3" id="KW-1133">Transmembrane helix</keyword>
<dbReference type="RefSeq" id="WP_236657565.1">
    <property type="nucleotide sequence ID" value="NZ_CP030840.1"/>
</dbReference>
<dbReference type="PANTHER" id="PTHR30332">
    <property type="entry name" value="PROBABLE GENERAL SECRETION PATHWAY PROTEIN D"/>
    <property type="match status" value="1"/>
</dbReference>
<dbReference type="InterPro" id="IPR004846">
    <property type="entry name" value="T2SS/T3SS_dom"/>
</dbReference>
<feature type="transmembrane region" description="Helical" evidence="3">
    <location>
        <begin position="62"/>
        <end position="83"/>
    </location>
</feature>
<accession>A0A2Z5G6E3</accession>
<evidence type="ECO:0000259" key="5">
    <source>
        <dbReference type="Pfam" id="PF00963"/>
    </source>
</evidence>
<dbReference type="AlphaFoldDB" id="A0A2Z5G6E3"/>
<dbReference type="CDD" id="cd08547">
    <property type="entry name" value="Type_II_cohesin"/>
    <property type="match status" value="1"/>
</dbReference>
<keyword evidence="3" id="KW-0812">Transmembrane</keyword>
<dbReference type="PANTHER" id="PTHR30332:SF17">
    <property type="entry name" value="TYPE IV PILIATION SYSTEM PROTEIN DR_0774-RELATED"/>
    <property type="match status" value="1"/>
</dbReference>
<reference evidence="6 7" key="1">
    <citation type="journal article" date="2018" name="Front. Microbiol.">
        <title>Hydrolytic Capabilities as a Key to Environmental Success: Chitinolytic and Cellulolytic Acidobacteria From Acidic Sub-arctic Soils and Boreal Peatlands.</title>
        <authorList>
            <person name="Belova S.E."/>
            <person name="Ravin N.V."/>
            <person name="Pankratov T.A."/>
            <person name="Rakitin A.L."/>
            <person name="Ivanova A.A."/>
            <person name="Beletsky A.V."/>
            <person name="Mardanov A.V."/>
            <person name="Sinninghe Damste J.S."/>
            <person name="Dedysh S.N."/>
        </authorList>
    </citation>
    <scope>NUCLEOTIDE SEQUENCE [LARGE SCALE GENOMIC DNA]</scope>
    <source>
        <strain evidence="6 7">SBC82</strain>
    </source>
</reference>
<dbReference type="Gene3D" id="2.60.40.680">
    <property type="match status" value="1"/>
</dbReference>
<dbReference type="InterPro" id="IPR001775">
    <property type="entry name" value="GspD/PilQ"/>
</dbReference>
<proteinExistence type="inferred from homology"/>
<dbReference type="SMART" id="SM00028">
    <property type="entry name" value="TPR"/>
    <property type="match status" value="2"/>
</dbReference>
<keyword evidence="3" id="KW-0472">Membrane</keyword>
<evidence type="ECO:0000256" key="2">
    <source>
        <dbReference type="SAM" id="MobiDB-lite"/>
    </source>
</evidence>
<sequence>MKTTELPVDGSEVEGIEKLRSCDGCGSARLNLDPLAATRAGGGNRTSLWSCMSRLSFSDTKWIVAVLLLVVLFLEGPIGPRAYAESAASFFKKAQSAEDRDDIDAAYDLYTKAFQKSPKDLRYKTAYERSRFSAAAMHTKRGERLRDQGDNTGALTEFLHALEIDPGYELAQQDVDAARRTMGTPQERQETSVGPVAMSEMGEMSSPVRLRPISNEPITVHSVEDSKIIYQTVGKLAGINVLFDPDYNGKRVQVDLSNVSLFDALHIIGTISGTFWRPITSNTIFVAQNTRAKRTELDEQAVQTFYLSNSAQQNDLNDIQTALRNVLTNAKLYGVPSQNAIVMRATPDELLLAQKLVNDLDKARPEVVVDVAVLEVNRNKMTQIGIQLPQTASVTITTPTTATSSTNTTTDTTGTTTTNNLTLNNLAHLNANDFAVTLGTAQANLLLSDSDTKVLQNPRIRATDGQQATLKIGSRIPIATGSFSNGVGGSALGGIGAVQTQFQYIDVGVNIDMKPTIHYDRDVTLKLKIEISSESGQTTISGVTEPIISQRTVDQVIRLREGEVNMIGGLLDKEENKAVSGWPGLGELPILKYMFSTITKSKIDDEIVFLLIPHVVRGAQLSPLNLEQIDTGTGSAVEIRRKPRTDDGVAPVVTPAPTASNSSPAGVTGPVAAASALAAMHQEAETNTGAPVALQLTTPPTPPKVGSSFQVAVNLNGGHDIFSVPLQVQYDQTKLTLINVDSGNFLGADGQAVALVHRDDGNGGVAISASRPPGVAGVNGSGPVCLMTFQAKAPGDAPIAITRPGAKNSAQQALPVTGSQITVHVQ</sequence>
<protein>
    <submittedName>
        <fullName evidence="6">Type IV pilus biogenesis protein PilQ</fullName>
    </submittedName>
</protein>
<dbReference type="GO" id="GO:0015627">
    <property type="term" value="C:type II protein secretion system complex"/>
    <property type="evidence" value="ECO:0007669"/>
    <property type="project" value="TreeGrafter"/>
</dbReference>
<dbReference type="InterPro" id="IPR008965">
    <property type="entry name" value="CBM2/CBM3_carb-bd_dom_sf"/>
</dbReference>
<dbReference type="GO" id="GO:0009306">
    <property type="term" value="P:protein secretion"/>
    <property type="evidence" value="ECO:0007669"/>
    <property type="project" value="InterPro"/>
</dbReference>
<keyword evidence="7" id="KW-1185">Reference proteome</keyword>